<dbReference type="InParanoid" id="A0A0D0ADB4"/>
<keyword evidence="3" id="KW-1185">Reference proteome</keyword>
<evidence type="ECO:0000256" key="1">
    <source>
        <dbReference type="SAM" id="MobiDB-lite"/>
    </source>
</evidence>
<evidence type="ECO:0000313" key="2">
    <source>
        <dbReference type="EMBL" id="KIK39706.1"/>
    </source>
</evidence>
<dbReference type="HOGENOM" id="CLU_2160082_0_0_1"/>
<sequence length="111" mass="12521">MPSNFIFFSIQFLAAGLYVNSYIALLNTKYYAQPNADTTDTCELRREPPSPGPRDTLQEKSPLLRRSFLTHSEVEAVRPTRPLSVVTSRKSVLMTGEKDSFVDIQKNHSSV</sequence>
<dbReference type="EMBL" id="KN835332">
    <property type="protein sequence ID" value="KIK39706.1"/>
    <property type="molecule type" value="Genomic_DNA"/>
</dbReference>
<gene>
    <name evidence="2" type="ORF">CY34DRAFT_807999</name>
</gene>
<organism evidence="2 3">
    <name type="scientific">Suillus luteus UH-Slu-Lm8-n1</name>
    <dbReference type="NCBI Taxonomy" id="930992"/>
    <lineage>
        <taxon>Eukaryota</taxon>
        <taxon>Fungi</taxon>
        <taxon>Dikarya</taxon>
        <taxon>Basidiomycota</taxon>
        <taxon>Agaricomycotina</taxon>
        <taxon>Agaricomycetes</taxon>
        <taxon>Agaricomycetidae</taxon>
        <taxon>Boletales</taxon>
        <taxon>Suillineae</taxon>
        <taxon>Suillaceae</taxon>
        <taxon>Suillus</taxon>
    </lineage>
</organism>
<evidence type="ECO:0000313" key="3">
    <source>
        <dbReference type="Proteomes" id="UP000054485"/>
    </source>
</evidence>
<dbReference type="AlphaFoldDB" id="A0A0D0ADB4"/>
<name>A0A0D0ADB4_9AGAM</name>
<reference evidence="3" key="2">
    <citation type="submission" date="2015-01" db="EMBL/GenBank/DDBJ databases">
        <title>Evolutionary Origins and Diversification of the Mycorrhizal Mutualists.</title>
        <authorList>
            <consortium name="DOE Joint Genome Institute"/>
            <consortium name="Mycorrhizal Genomics Consortium"/>
            <person name="Kohler A."/>
            <person name="Kuo A."/>
            <person name="Nagy L.G."/>
            <person name="Floudas D."/>
            <person name="Copeland A."/>
            <person name="Barry K.W."/>
            <person name="Cichocki N."/>
            <person name="Veneault-Fourrey C."/>
            <person name="LaButti K."/>
            <person name="Lindquist E.A."/>
            <person name="Lipzen A."/>
            <person name="Lundell T."/>
            <person name="Morin E."/>
            <person name="Murat C."/>
            <person name="Riley R."/>
            <person name="Ohm R."/>
            <person name="Sun H."/>
            <person name="Tunlid A."/>
            <person name="Henrissat B."/>
            <person name="Grigoriev I.V."/>
            <person name="Hibbett D.S."/>
            <person name="Martin F."/>
        </authorList>
    </citation>
    <scope>NUCLEOTIDE SEQUENCE [LARGE SCALE GENOMIC DNA]</scope>
    <source>
        <strain evidence="3">UH-Slu-Lm8-n1</strain>
    </source>
</reference>
<protein>
    <submittedName>
        <fullName evidence="2">Unplaced genomic scaffold CY34scaffold_201, whole genome shotgun sequence</fullName>
    </submittedName>
</protein>
<reference evidence="2 3" key="1">
    <citation type="submission" date="2014-04" db="EMBL/GenBank/DDBJ databases">
        <authorList>
            <consortium name="DOE Joint Genome Institute"/>
            <person name="Kuo A."/>
            <person name="Ruytinx J."/>
            <person name="Rineau F."/>
            <person name="Colpaert J."/>
            <person name="Kohler A."/>
            <person name="Nagy L.G."/>
            <person name="Floudas D."/>
            <person name="Copeland A."/>
            <person name="Barry K.W."/>
            <person name="Cichocki N."/>
            <person name="Veneault-Fourrey C."/>
            <person name="LaButti K."/>
            <person name="Lindquist E.A."/>
            <person name="Lipzen A."/>
            <person name="Lundell T."/>
            <person name="Morin E."/>
            <person name="Murat C."/>
            <person name="Sun H."/>
            <person name="Tunlid A."/>
            <person name="Henrissat B."/>
            <person name="Grigoriev I.V."/>
            <person name="Hibbett D.S."/>
            <person name="Martin F."/>
            <person name="Nordberg H.P."/>
            <person name="Cantor M.N."/>
            <person name="Hua S.X."/>
        </authorList>
    </citation>
    <scope>NUCLEOTIDE SEQUENCE [LARGE SCALE GENOMIC DNA]</scope>
    <source>
        <strain evidence="2 3">UH-Slu-Lm8-n1</strain>
    </source>
</reference>
<accession>A0A0D0ADB4</accession>
<dbReference type="Proteomes" id="UP000054485">
    <property type="component" value="Unassembled WGS sequence"/>
</dbReference>
<feature type="region of interest" description="Disordered" evidence="1">
    <location>
        <begin position="37"/>
        <end position="59"/>
    </location>
</feature>
<dbReference type="OrthoDB" id="2639636at2759"/>
<proteinExistence type="predicted"/>